<dbReference type="InterPro" id="IPR046960">
    <property type="entry name" value="PPR_At4g14850-like_plant"/>
</dbReference>
<dbReference type="AlphaFoldDB" id="A0A315ADK7"/>
<evidence type="ECO:0000256" key="2">
    <source>
        <dbReference type="PROSITE-ProRule" id="PRU00708"/>
    </source>
</evidence>
<name>A0A315ADK7_PRUYE</name>
<sequence length="294" mass="32768">MYAKCGSMVQAWEVFKGMKKRDHVVWNAAMSGLAMNGHVKTVFGLFGQVEKNGIRPDGNTFMGLLCGCSHAGLVDEGRRYFNNMTSVFSLAHSIEHYGCMVDLLGRAGLLDEAYNLIKTMPMKANSVVWGALLGGCRLHRQTQLAELSLPSTARLYQVAKTTSQSLITPKHRRSASPNPEIGQKSKRPRLKEMETESSSKKETNHRLPLSEVVSDCIKRWFKDTLKEAKAGDINMQVLVGQMYYNGYGVPRDAHMGRIWITRASRTRSSVWKVSDKQPGYNASDSDSDELKGDS</sequence>
<dbReference type="GO" id="GO:0009451">
    <property type="term" value="P:RNA modification"/>
    <property type="evidence" value="ECO:0007669"/>
    <property type="project" value="InterPro"/>
</dbReference>
<dbReference type="FunFam" id="1.25.40.10:FF:000242">
    <property type="entry name" value="Pentatricopeptide repeat-containing protein"/>
    <property type="match status" value="1"/>
</dbReference>
<accession>A0A315ADK7</accession>
<organism evidence="4 5">
    <name type="scientific">Prunus yedoensis var. nudiflora</name>
    <dbReference type="NCBI Taxonomy" id="2094558"/>
    <lineage>
        <taxon>Eukaryota</taxon>
        <taxon>Viridiplantae</taxon>
        <taxon>Streptophyta</taxon>
        <taxon>Embryophyta</taxon>
        <taxon>Tracheophyta</taxon>
        <taxon>Spermatophyta</taxon>
        <taxon>Magnoliopsida</taxon>
        <taxon>eudicotyledons</taxon>
        <taxon>Gunneridae</taxon>
        <taxon>Pentapetalae</taxon>
        <taxon>rosids</taxon>
        <taxon>fabids</taxon>
        <taxon>Rosales</taxon>
        <taxon>Rosaceae</taxon>
        <taxon>Amygdaloideae</taxon>
        <taxon>Amygdaleae</taxon>
        <taxon>Prunus</taxon>
    </lineage>
</organism>
<dbReference type="OrthoDB" id="2384430at2759"/>
<dbReference type="Gene3D" id="1.25.40.10">
    <property type="entry name" value="Tetratricopeptide repeat domain"/>
    <property type="match status" value="1"/>
</dbReference>
<dbReference type="InterPro" id="IPR002885">
    <property type="entry name" value="PPR_rpt"/>
</dbReference>
<feature type="compositionally biased region" description="Basic and acidic residues" evidence="3">
    <location>
        <begin position="190"/>
        <end position="205"/>
    </location>
</feature>
<dbReference type="PANTHER" id="PTHR47926">
    <property type="entry name" value="PENTATRICOPEPTIDE REPEAT-CONTAINING PROTEIN"/>
    <property type="match status" value="1"/>
</dbReference>
<comment type="caution">
    <text evidence="4">The sequence shown here is derived from an EMBL/GenBank/DDBJ whole genome shotgun (WGS) entry which is preliminary data.</text>
</comment>
<evidence type="ECO:0000313" key="5">
    <source>
        <dbReference type="Proteomes" id="UP000250321"/>
    </source>
</evidence>
<dbReference type="STRING" id="2094558.A0A315ADK7"/>
<protein>
    <submittedName>
        <fullName evidence="4">Putative pentatricopeptide repeat-containing protein</fullName>
    </submittedName>
</protein>
<feature type="region of interest" description="Disordered" evidence="3">
    <location>
        <begin position="164"/>
        <end position="207"/>
    </location>
</feature>
<dbReference type="Pfam" id="PF13041">
    <property type="entry name" value="PPR_2"/>
    <property type="match status" value="1"/>
</dbReference>
<dbReference type="NCBIfam" id="TIGR00756">
    <property type="entry name" value="PPR"/>
    <property type="match status" value="1"/>
</dbReference>
<keyword evidence="1" id="KW-0677">Repeat</keyword>
<proteinExistence type="predicted"/>
<evidence type="ECO:0000256" key="1">
    <source>
        <dbReference type="ARBA" id="ARBA00022737"/>
    </source>
</evidence>
<dbReference type="EMBL" id="PJQY01000362">
    <property type="protein sequence ID" value="PQQ12316.1"/>
    <property type="molecule type" value="Genomic_DNA"/>
</dbReference>
<dbReference type="Proteomes" id="UP000250321">
    <property type="component" value="Unassembled WGS sequence"/>
</dbReference>
<dbReference type="PANTHER" id="PTHR47926:SF446">
    <property type="entry name" value="PENTACOTRIPEPTIDE-REPEAT REGION OF PRORP DOMAIN-CONTAINING PROTEIN"/>
    <property type="match status" value="1"/>
</dbReference>
<evidence type="ECO:0000256" key="3">
    <source>
        <dbReference type="SAM" id="MobiDB-lite"/>
    </source>
</evidence>
<dbReference type="SUPFAM" id="SSF81901">
    <property type="entry name" value="HCP-like"/>
    <property type="match status" value="1"/>
</dbReference>
<feature type="repeat" description="PPR" evidence="2">
    <location>
        <begin position="22"/>
        <end position="56"/>
    </location>
</feature>
<evidence type="ECO:0000313" key="4">
    <source>
        <dbReference type="EMBL" id="PQQ12316.1"/>
    </source>
</evidence>
<gene>
    <name evidence="4" type="ORF">Pyn_25045</name>
</gene>
<keyword evidence="5" id="KW-1185">Reference proteome</keyword>
<dbReference type="GO" id="GO:0003723">
    <property type="term" value="F:RNA binding"/>
    <property type="evidence" value="ECO:0007669"/>
    <property type="project" value="InterPro"/>
</dbReference>
<dbReference type="Pfam" id="PF01535">
    <property type="entry name" value="PPR"/>
    <property type="match status" value="1"/>
</dbReference>
<dbReference type="PROSITE" id="PS51375">
    <property type="entry name" value="PPR"/>
    <property type="match status" value="1"/>
</dbReference>
<feature type="region of interest" description="Disordered" evidence="3">
    <location>
        <begin position="270"/>
        <end position="294"/>
    </location>
</feature>
<dbReference type="InterPro" id="IPR011990">
    <property type="entry name" value="TPR-like_helical_dom_sf"/>
</dbReference>
<reference evidence="4 5" key="1">
    <citation type="submission" date="2018-02" db="EMBL/GenBank/DDBJ databases">
        <title>Draft genome of wild Prunus yedoensis var. nudiflora.</title>
        <authorList>
            <person name="Baek S."/>
            <person name="Kim J.-H."/>
            <person name="Choi K."/>
            <person name="Kim G.-B."/>
            <person name="Cho A."/>
            <person name="Jang H."/>
            <person name="Shin C.-H."/>
            <person name="Yu H.-J."/>
            <person name="Mun J.-H."/>
        </authorList>
    </citation>
    <scope>NUCLEOTIDE SEQUENCE [LARGE SCALE GENOMIC DNA]</scope>
    <source>
        <strain evidence="5">cv. Jeju island</strain>
        <tissue evidence="4">Leaf</tissue>
    </source>
</reference>